<feature type="domain" description="NB-ARC" evidence="1">
    <location>
        <begin position="186"/>
        <end position="327"/>
    </location>
</feature>
<evidence type="ECO:0000313" key="3">
    <source>
        <dbReference type="EMBL" id="MEE4543081.1"/>
    </source>
</evidence>
<dbReference type="InterPro" id="IPR027417">
    <property type="entry name" value="P-loop_NTPase"/>
</dbReference>
<protein>
    <submittedName>
        <fullName evidence="3">FxSxx-COOH system tetratricopeptide repeat protein</fullName>
    </submittedName>
</protein>
<dbReference type="Gene3D" id="1.25.40.10">
    <property type="entry name" value="Tetratricopeptide repeat domain"/>
    <property type="match status" value="2"/>
</dbReference>
<reference evidence="3 4" key="1">
    <citation type="submission" date="2023-12" db="EMBL/GenBank/DDBJ databases">
        <title>Streptomyces sp. V4-01.</title>
        <authorList>
            <person name="Somphong A."/>
            <person name="Phongsopitanun W."/>
        </authorList>
    </citation>
    <scope>NUCLEOTIDE SEQUENCE [LARGE SCALE GENOMIC DNA]</scope>
    <source>
        <strain evidence="3 4">V4-01</strain>
    </source>
</reference>
<dbReference type="PANTHER" id="PTHR46082:SF11">
    <property type="entry name" value="AAA+ ATPASE DOMAIN-CONTAINING PROTEIN-RELATED"/>
    <property type="match status" value="1"/>
</dbReference>
<accession>A0ABU7PB93</accession>
<dbReference type="InterPro" id="IPR035897">
    <property type="entry name" value="Toll_tir_struct_dom_sf"/>
</dbReference>
<gene>
    <name evidence="3" type="primary">fxsT</name>
    <name evidence="3" type="ORF">V2S66_14020</name>
</gene>
<proteinExistence type="predicted"/>
<evidence type="ECO:0000259" key="1">
    <source>
        <dbReference type="Pfam" id="PF00931"/>
    </source>
</evidence>
<dbReference type="EMBL" id="JAZEWV010000009">
    <property type="protein sequence ID" value="MEE4543081.1"/>
    <property type="molecule type" value="Genomic_DNA"/>
</dbReference>
<evidence type="ECO:0000313" key="4">
    <source>
        <dbReference type="Proteomes" id="UP001344658"/>
    </source>
</evidence>
<dbReference type="InterPro" id="IPR000157">
    <property type="entry name" value="TIR_dom"/>
</dbReference>
<dbReference type="SUPFAM" id="SSF52540">
    <property type="entry name" value="P-loop containing nucleoside triphosphate hydrolases"/>
    <property type="match status" value="1"/>
</dbReference>
<dbReference type="PRINTS" id="PR00364">
    <property type="entry name" value="DISEASERSIST"/>
</dbReference>
<sequence>MSNVPDEPSASPHAVLIVHCEADEPWASWIAETLEDHGLSARLFSWTAVGSDLAGAVAQGLAASDRCAVILSQAFLTLTAYSASEWRAALEDSEHLLHRLVPVVVDRASIPELLPVSLREKIVDLSEVGEQAALGRVVPAFTGKAPRRTVAARTAWGRARTRFPADEPAVWSPWIPKRNFLFTGRERELQRLRDQLWSAPAGAGTVALTGLGGVGKSQIALEYAYRFQSEYEAVWFIRATRSAQARQDLLALSGELGFPTGEALHSDLEVAREALRKDAAGRRWLIIVDDARSPDSVEAVLPRFHGRTGHVIITSTDENWAGTAATQGIEPMDGATSLRYLQARLQHPDEELETLAEFCAGLPAAMEVAAAHLRESPQAIETYLRRVRENTLAPFGYRPTGYPQPLDRTFVAALDDVTAASPAAGELLKLLSLMASTPLPVRLFGSLPRLGADLPSPHLASLPGMLDNASTEREIVNIIRSHSLARVGLSEDEPTIEMHRVPQRVIEHCIPEPQLTVYRHLIHLMLRDRDIIAARTAADWHVMLDIWRNLESSQAWSCLRCAQDQSTRSLMLHVIRALMIWGESAHSEHAARALLDTWTPVLGEKHTDVHEATLELANCLRNQGRARESLELDRRLSDQIGALREARPETRVRVGLNLGGDLRRLGRFADAREVDERTRDLAVDTFGPADRLSLMARNNAALSSLLLWEPRQALEQDEALWRDQRRVRGDADRATVSTLVRMARAHQDLGEYRQAVEMQEQTLQRSRRLFGQDSVIALFATVHLASAQRVVGDFTAAWRSMQTVVEPMRRVLGAEHPDRIMALAELTSALRCLRRYEEAQETGERSVAMSVAVNGEHHPATAICRNKLGLVHLARADGFAAFPLFDAAATTLEAALPEDHPHTLVARINRASARWQNQELTLADEEEQRLQGPVLRSLGANHPWALAWAANRVTTLDALDLPAQRMRANAQWRETVDAYARTLGRQHPDAQVAEARKDRVLVDVDVPPM</sequence>
<dbReference type="InterPro" id="IPR002182">
    <property type="entry name" value="NB-ARC"/>
</dbReference>
<dbReference type="Gene3D" id="3.40.50.300">
    <property type="entry name" value="P-loop containing nucleotide triphosphate hydrolases"/>
    <property type="match status" value="1"/>
</dbReference>
<name>A0ABU7PB93_9ACTN</name>
<dbReference type="SUPFAM" id="SSF48452">
    <property type="entry name" value="TPR-like"/>
    <property type="match status" value="1"/>
</dbReference>
<dbReference type="NCBIfam" id="NF040586">
    <property type="entry name" value="FxSxx_TPR"/>
    <property type="match status" value="1"/>
</dbReference>
<dbReference type="Pfam" id="PF13374">
    <property type="entry name" value="TPR_10"/>
    <property type="match status" value="3"/>
</dbReference>
<dbReference type="InterPro" id="IPR053137">
    <property type="entry name" value="NLR-like"/>
</dbReference>
<dbReference type="SUPFAM" id="SSF52200">
    <property type="entry name" value="Toll/Interleukin receptor TIR domain"/>
    <property type="match status" value="1"/>
</dbReference>
<dbReference type="RefSeq" id="WP_330795197.1">
    <property type="nucleotide sequence ID" value="NZ_JAZEWV010000009.1"/>
</dbReference>
<comment type="caution">
    <text evidence="3">The sequence shown here is derived from an EMBL/GenBank/DDBJ whole genome shotgun (WGS) entry which is preliminary data.</text>
</comment>
<dbReference type="Gene3D" id="3.40.50.10140">
    <property type="entry name" value="Toll/interleukin-1 receptor homology (TIR) domain"/>
    <property type="match status" value="1"/>
</dbReference>
<feature type="domain" description="TIR" evidence="2">
    <location>
        <begin position="15"/>
        <end position="127"/>
    </location>
</feature>
<evidence type="ECO:0000259" key="2">
    <source>
        <dbReference type="Pfam" id="PF13676"/>
    </source>
</evidence>
<dbReference type="PANTHER" id="PTHR46082">
    <property type="entry name" value="ATP/GTP-BINDING PROTEIN-RELATED"/>
    <property type="match status" value="1"/>
</dbReference>
<keyword evidence="4" id="KW-1185">Reference proteome</keyword>
<dbReference type="Proteomes" id="UP001344658">
    <property type="component" value="Unassembled WGS sequence"/>
</dbReference>
<dbReference type="InterPro" id="IPR011990">
    <property type="entry name" value="TPR-like_helical_dom_sf"/>
</dbReference>
<organism evidence="3 4">
    <name type="scientific">Actinacidiphila polyblastidii</name>
    <dbReference type="NCBI Taxonomy" id="3110430"/>
    <lineage>
        <taxon>Bacteria</taxon>
        <taxon>Bacillati</taxon>
        <taxon>Actinomycetota</taxon>
        <taxon>Actinomycetes</taxon>
        <taxon>Kitasatosporales</taxon>
        <taxon>Streptomycetaceae</taxon>
        <taxon>Actinacidiphila</taxon>
    </lineage>
</organism>
<dbReference type="Pfam" id="PF00931">
    <property type="entry name" value="NB-ARC"/>
    <property type="match status" value="1"/>
</dbReference>
<dbReference type="Pfam" id="PF13676">
    <property type="entry name" value="TIR_2"/>
    <property type="match status" value="1"/>
</dbReference>